<keyword evidence="3" id="KW-1185">Reference proteome</keyword>
<organism evidence="2 3">
    <name type="scientific">Pleomassaria siparia CBS 279.74</name>
    <dbReference type="NCBI Taxonomy" id="1314801"/>
    <lineage>
        <taxon>Eukaryota</taxon>
        <taxon>Fungi</taxon>
        <taxon>Dikarya</taxon>
        <taxon>Ascomycota</taxon>
        <taxon>Pezizomycotina</taxon>
        <taxon>Dothideomycetes</taxon>
        <taxon>Pleosporomycetidae</taxon>
        <taxon>Pleosporales</taxon>
        <taxon>Pleomassariaceae</taxon>
        <taxon>Pleomassaria</taxon>
    </lineage>
</organism>
<name>A0A6G1KQL6_9PLEO</name>
<gene>
    <name evidence="2" type="ORF">K504DRAFT_9940</name>
</gene>
<dbReference type="Proteomes" id="UP000799428">
    <property type="component" value="Unassembled WGS sequence"/>
</dbReference>
<proteinExistence type="predicted"/>
<protein>
    <submittedName>
        <fullName evidence="2">Uncharacterized protein</fullName>
    </submittedName>
</protein>
<feature type="compositionally biased region" description="Polar residues" evidence="1">
    <location>
        <begin position="178"/>
        <end position="187"/>
    </location>
</feature>
<reference evidence="2" key="1">
    <citation type="journal article" date="2020" name="Stud. Mycol.">
        <title>101 Dothideomycetes genomes: a test case for predicting lifestyles and emergence of pathogens.</title>
        <authorList>
            <person name="Haridas S."/>
            <person name="Albert R."/>
            <person name="Binder M."/>
            <person name="Bloem J."/>
            <person name="Labutti K."/>
            <person name="Salamov A."/>
            <person name="Andreopoulos B."/>
            <person name="Baker S."/>
            <person name="Barry K."/>
            <person name="Bills G."/>
            <person name="Bluhm B."/>
            <person name="Cannon C."/>
            <person name="Castanera R."/>
            <person name="Culley D."/>
            <person name="Daum C."/>
            <person name="Ezra D."/>
            <person name="Gonzalez J."/>
            <person name="Henrissat B."/>
            <person name="Kuo A."/>
            <person name="Liang C."/>
            <person name="Lipzen A."/>
            <person name="Lutzoni F."/>
            <person name="Magnuson J."/>
            <person name="Mondo S."/>
            <person name="Nolan M."/>
            <person name="Ohm R."/>
            <person name="Pangilinan J."/>
            <person name="Park H.-J."/>
            <person name="Ramirez L."/>
            <person name="Alfaro M."/>
            <person name="Sun H."/>
            <person name="Tritt A."/>
            <person name="Yoshinaga Y."/>
            <person name="Zwiers L.-H."/>
            <person name="Turgeon B."/>
            <person name="Goodwin S."/>
            <person name="Spatafora J."/>
            <person name="Crous P."/>
            <person name="Grigoriev I."/>
        </authorList>
    </citation>
    <scope>NUCLEOTIDE SEQUENCE</scope>
    <source>
        <strain evidence="2">CBS 279.74</strain>
    </source>
</reference>
<sequence>MCYSIVAAYALCTCIETFCYLCTKCKNVQEPEKCPHFEPRKNVVPGTCTRHISQEPYGGQSQMGNPQEREILMARARRRIYNWKMSGTILSTNHPNTILIPKISKIFITHSEYEDSTERPNLSTEAYRLGWSSTTDNQYQTSPPFPFEGIPIPLPSTPAPSTAIPPNAAYHQQRDPMSLSTNKPNRY</sequence>
<evidence type="ECO:0000256" key="1">
    <source>
        <dbReference type="SAM" id="MobiDB-lite"/>
    </source>
</evidence>
<dbReference type="EMBL" id="MU005764">
    <property type="protein sequence ID" value="KAF2714772.1"/>
    <property type="molecule type" value="Genomic_DNA"/>
</dbReference>
<feature type="region of interest" description="Disordered" evidence="1">
    <location>
        <begin position="155"/>
        <end position="187"/>
    </location>
</feature>
<evidence type="ECO:0000313" key="2">
    <source>
        <dbReference type="EMBL" id="KAF2714772.1"/>
    </source>
</evidence>
<evidence type="ECO:0000313" key="3">
    <source>
        <dbReference type="Proteomes" id="UP000799428"/>
    </source>
</evidence>
<dbReference type="AlphaFoldDB" id="A0A6G1KQL6"/>
<accession>A0A6G1KQL6</accession>